<dbReference type="GO" id="GO:0006633">
    <property type="term" value="P:fatty acid biosynthetic process"/>
    <property type="evidence" value="ECO:0007669"/>
    <property type="project" value="InterPro"/>
</dbReference>
<dbReference type="CDD" id="cd08953">
    <property type="entry name" value="KR_2_SDR_x"/>
    <property type="match status" value="1"/>
</dbReference>
<feature type="active site" description="Proton acceptor; for dehydratase activity" evidence="4">
    <location>
        <position position="2519"/>
    </location>
</feature>
<feature type="active site" description="Proton donor; for dehydratase activity" evidence="4">
    <location>
        <position position="2691"/>
    </location>
</feature>
<keyword evidence="10" id="KW-1185">Reference proteome</keyword>
<evidence type="ECO:0000259" key="6">
    <source>
        <dbReference type="PROSITE" id="PS50075"/>
    </source>
</evidence>
<dbReference type="InterPro" id="IPR016036">
    <property type="entry name" value="Malonyl_transacylase_ACP-bd"/>
</dbReference>
<dbReference type="SUPFAM" id="SSF52151">
    <property type="entry name" value="FabD/lysophospholipase-like"/>
    <property type="match status" value="1"/>
</dbReference>
<dbReference type="Pfam" id="PF02801">
    <property type="entry name" value="Ketoacyl-synt_C"/>
    <property type="match status" value="1"/>
</dbReference>
<gene>
    <name evidence="9" type="ORF">SCALIN_C04_0163</name>
</gene>
<feature type="domain" description="Ketosynthase family 3 (KS3)" evidence="7">
    <location>
        <begin position="718"/>
        <end position="1161"/>
    </location>
</feature>
<dbReference type="Gene3D" id="1.10.1200.10">
    <property type="entry name" value="ACP-like"/>
    <property type="match status" value="1"/>
</dbReference>
<evidence type="ECO:0000256" key="1">
    <source>
        <dbReference type="ARBA" id="ARBA00022450"/>
    </source>
</evidence>
<feature type="domain" description="PKS/mFAS DH" evidence="8">
    <location>
        <begin position="2483"/>
        <end position="2774"/>
    </location>
</feature>
<dbReference type="InterPro" id="IPR049552">
    <property type="entry name" value="PKS_DH_N"/>
</dbReference>
<dbReference type="InterPro" id="IPR014043">
    <property type="entry name" value="Acyl_transferase_dom"/>
</dbReference>
<dbReference type="InterPro" id="IPR049900">
    <property type="entry name" value="PKS_mFAS_DH"/>
</dbReference>
<organism evidence="9 10">
    <name type="scientific">Candidatus Scalindua japonica</name>
    <dbReference type="NCBI Taxonomy" id="1284222"/>
    <lineage>
        <taxon>Bacteria</taxon>
        <taxon>Pseudomonadati</taxon>
        <taxon>Planctomycetota</taxon>
        <taxon>Candidatus Brocadiia</taxon>
        <taxon>Candidatus Brocadiales</taxon>
        <taxon>Candidatus Scalinduaceae</taxon>
        <taxon>Candidatus Scalindua</taxon>
    </lineage>
</organism>
<dbReference type="Proteomes" id="UP000218542">
    <property type="component" value="Unassembled WGS sequence"/>
</dbReference>
<evidence type="ECO:0000256" key="5">
    <source>
        <dbReference type="SAM" id="MobiDB-lite"/>
    </source>
</evidence>
<dbReference type="Gene3D" id="3.20.20.70">
    <property type="entry name" value="Aldolase class I"/>
    <property type="match status" value="2"/>
</dbReference>
<name>A0A286TV06_9BACT</name>
<dbReference type="PROSITE" id="PS52019">
    <property type="entry name" value="PKS_MFAS_DH"/>
    <property type="match status" value="1"/>
</dbReference>
<evidence type="ECO:0000256" key="4">
    <source>
        <dbReference type="PROSITE-ProRule" id="PRU01363"/>
    </source>
</evidence>
<dbReference type="InterPro" id="IPR009081">
    <property type="entry name" value="PP-bd_ACP"/>
</dbReference>
<dbReference type="Gene3D" id="3.40.366.10">
    <property type="entry name" value="Malonyl-Coenzyme A Acyl Carrier Protein, domain 2"/>
    <property type="match status" value="1"/>
</dbReference>
<dbReference type="Pfam" id="PF14765">
    <property type="entry name" value="PS-DH"/>
    <property type="match status" value="1"/>
</dbReference>
<dbReference type="Gene3D" id="3.40.50.720">
    <property type="entry name" value="NAD(P)-binding Rossmann-like Domain"/>
    <property type="match status" value="1"/>
</dbReference>
<dbReference type="Gene3D" id="3.10.129.110">
    <property type="entry name" value="Polyketide synthase dehydratase"/>
    <property type="match status" value="1"/>
</dbReference>
<dbReference type="RefSeq" id="WP_096892810.1">
    <property type="nucleotide sequence ID" value="NZ_BAOS01000004.1"/>
</dbReference>
<keyword evidence="3" id="KW-0808">Transferase</keyword>
<dbReference type="SUPFAM" id="SSF55048">
    <property type="entry name" value="Probable ACP-binding domain of malonyl-CoA ACP transacylase"/>
    <property type="match status" value="1"/>
</dbReference>
<feature type="region of interest" description="C-terminal hotdog fold" evidence="4">
    <location>
        <begin position="2623"/>
        <end position="2774"/>
    </location>
</feature>
<feature type="region of interest" description="Disordered" evidence="5">
    <location>
        <begin position="1810"/>
        <end position="1842"/>
    </location>
</feature>
<dbReference type="InterPro" id="IPR001227">
    <property type="entry name" value="Ac_transferase_dom_sf"/>
</dbReference>
<dbReference type="SUPFAM" id="SSF53901">
    <property type="entry name" value="Thiolase-like"/>
    <property type="match status" value="1"/>
</dbReference>
<sequence>MLTYNNVFPLKDNKVLGLANPFHFIALTPSGLPDPSIAIAASRSGGIGVLDLEYINDFNIAISNIKKMVRYSKNTCGVKLNGQDESFVSRLISELPETIGFVILTLCKPEQLKIFVNKFHLRNCLVILEITSLEQAEIGKQCDIDGFLAKGNESGGIVGEKTSFILLQQICSQISLPVWIQGGVGLCTAAACYTAGAAGVVLDSQLLLTLESTLPDDIKKSIGRMDGTETICINGNTMCYRIYNRRKGQYDVKQELDHLEMALEEDLDKEYNVRFRWHQQIQEYISWDKKASAIWLLGQDATFAAPLAKRFKTVGSIFSALRKAIYDHIKTAKTLNIFSTDSSLAKSHGTIYPIVQGPMAHVSDNAAFIFSVAEAGALPFAALSKLKGDQVHVLLKEVSGLLESKPWGVAILGFNKTELLESQMKAVYDYLPDYAIVAGGKPSQIRVLEAKGIKTYVHVQTPAIMDMFIAQGVNRFIFEGRECGGHIGPRSSFVLWEDMVGKLLKTLKNPKEDVTKYHILFAGGIHDAKSTAIVASITAPLVKLGVNVGVVLGTAYFFTNEILETGAVVKGFQSSALRCTKTHILESGPGHSIRCSETPMVELFEHEKMKMKSDEVPTDQINAELDRLLLGKLRVASKGITRGSSSELQGEKFDLIDVDEKKQFQEGVYMIGQLAALRDKTVSIADLHNDVSAESSNIYSSLLTDVNSETARPDKQISTDIAIVGMACLLPKAGDIRTYWENIINKRNAITEIPSHRWDWRLYFNENRKAKDKIYSKWGGFLDDLNFDPTQYGMPPKSIESVDPMQLMALEVAHRTLIDAGYEEREFDRESVSVIIGASGGAGDVGMQYGLRAELPRFHGDLPDRIAKRLPEWSEDTFAGILLNVVPGRIANRLNLGGVNYTTDAACASSLAAVYQGVGELVAGHSNMVIVGGVDTVQGPFGYLCFSQTQALSPRGSCTTFDATADGIVISEGIAMIALKRVEDAERDGDRIYAVIKGIAGSSDGKAKGLTAPHPDGQLRAMKRAYENAGVSPDTVGMFEFHGTGTVAGDTAELESTTTLLRESGCVSHQAAIGSVKTLIGHTKATAGIAGLIKTALALHHRVLPPHYGVTQPNEVLQRKDSPFYFMDQATPWLTSRDLPRRGACSAFGFGGTNFHVVLEESTSEYRQRLNAVGSQHWLSELFVWSGDNCENLTKQLINLQKELGKAVNDVELRDIAYCLAKKWQVGETCLAIISENLADLTKKIGTVLRYFKGEITALPSGVYHGDSIKYDAKVAVLFSGQGSQYTGMMRELALRFSVVADVLSEADELLREQFSSRFGNNVRLSHFIFPRGTYTEEARDEATKALTQTDVAQPALGAVGIGLWKLMRSFGLKPDMLGGHSYGEFIAFFAGGFIDADDLISLSEARGRFIVDAVKEAGMELGTMAVVHTSRENVEKAILGIDDVIVANHNAPKQIIISGLKSAVKEAMAKLVESGVATSEIAVSAAFHSSFVKPAQTPLANMINKIDWRIGELPVYSNTTGKKHIDDISQIKQTMAEHLVRPVEFVSQIEAMYSDGARVFLELGPKAVLTKLVGKILGNKPHKTVAIDSVNGGINGMLNTFGQLLCAGVQLDIVKLFEGRDCVYGDIVDLTQLRRGKLITKHTWLLNGSGARPATEAVKQIGVLKEELSGSLTTLPATKDKQPCKVNNNEPSGKMDLKLKQYRKEEIRMNSRKQIPITDNPDIMSEYFDMMRHFLETQERIMSMYMGSSSNGQRLEQRQKRQKQFRKVFDDAAPDSNQLSKQEAIPPIQPDVETDVSKEVSGPVDFARSSKVQKKAPINTSVQKERTSVDNGPITTPDETIDRGKMTNILLSIVEEKTGYPPDMVQLDQNLEADLGIDSIKRVEIVSSLLKALPPAFGQKLGEDGGGLNTQPTFNGILDILDKLRDNGQVKVPFERAGMGLKADSASHSFRHILEPEYEFIGKNALKRLNKGHFIITEDTLGVALALSKLLRARNCSVSIVEREILADENLLNEYCISLENDSDQITGLVHLAQLDLDWFQTDTRVKDWKRQLQLNEKSLFVLLHKLNGKLAHDAHVLSASALGGYFNRNSNNICGLSLQGGAVGLLKSLVEEQPELRVKAVDIDPVQQAGSIAISLLSEIEIVGERIEVGYPDGKRTIFRTVPESLEEKEELFNKATRDLVILATGGLRGVTAELLRELAIHGNTLLLTGRSSLPPDEPEALRTLTTSLSLRQYFISEVRNGRLLLTPGEIQHKVHSIMAGREMRNNLMDFQQRGASVEYFVVDVTDEDAMQNLLEIIYQKYNSISGVVHGAGVIEDKLLVDKTSESWSRVVETKVIGLLLLQKFIKPELLRFFTVLSSVAGRYGNSGQTDYATANELMSRLCCQLETNWKSYKVNVKSLCWGPWGTTKFGAGMVTKETESKFAAKGISLVSAEAGRQLFKNELAQNVKVDVEIICGEGHWEEHEATISQGESKSNKVASNNILGPFLSKSTMTTDANGDNIITFSIGSDHAYLKDHCIDGVPVMPAAVAIEIMSESACKLWPGCIVVEARDCQLLKGIELKDLNQELRLVINQPKHGSTDSFKVNVSIQSEQDNGRYRINYRSVLCLEHNLSNGFKCKPQPYAKTKLNVNNVYNEWLFHGPVFQVIKRIDGLSGEGANALVNTTLPAQLLVNVEPLHNQWIFDPAVLDASAQMAIIWSRVFRNETALPSKFGRVIRYSETLPEQLFMKFELIDSVDSHIVRANICFSDLDGNVRVMIEDMECVSSAGLNRLGGTAKVAARDTV</sequence>
<evidence type="ECO:0000313" key="10">
    <source>
        <dbReference type="Proteomes" id="UP000218542"/>
    </source>
</evidence>
<dbReference type="InterPro" id="IPR018201">
    <property type="entry name" value="Ketoacyl_synth_AS"/>
</dbReference>
<dbReference type="Gene3D" id="3.40.47.10">
    <property type="match status" value="1"/>
</dbReference>
<accession>A0A286TV06</accession>
<dbReference type="PROSITE" id="PS00606">
    <property type="entry name" value="KS3_1"/>
    <property type="match status" value="1"/>
</dbReference>
<feature type="domain" description="Carrier" evidence="6">
    <location>
        <begin position="1845"/>
        <end position="1926"/>
    </location>
</feature>
<dbReference type="EMBL" id="BAOS01000004">
    <property type="protein sequence ID" value="GAX59675.1"/>
    <property type="molecule type" value="Genomic_DNA"/>
</dbReference>
<reference evidence="10" key="1">
    <citation type="journal article" date="2017" name="Environ. Microbiol. Rep.">
        <title>Genetic Diversity of Marine Anaerobic Ammonium-Oxidizing Bacteria as Revealed by Genomic and Proteomic Analyses of 'Candidatus Scalindua japonica'.</title>
        <authorList>
            <person name="Oshiki M."/>
            <person name="Mizuto K."/>
            <person name="Kimura Z."/>
            <person name="Kindaichi T."/>
            <person name="Satoh H."/>
            <person name="Okabe S."/>
        </authorList>
    </citation>
    <scope>NUCLEOTIDE SEQUENCE [LARGE SCALE GENOMIC DNA]</scope>
    <source>
        <strain evidence="10">husup-a2</strain>
    </source>
</reference>
<dbReference type="PANTHER" id="PTHR43074">
    <property type="entry name" value="OMEGA-3 POLYUNSATURATED FATTY ACID SYNTHASE PFAB-RELATED"/>
    <property type="match status" value="1"/>
</dbReference>
<dbReference type="Pfam" id="PF21089">
    <property type="entry name" value="PKS_DH_N"/>
    <property type="match status" value="1"/>
</dbReference>
<dbReference type="SUPFAM" id="SSF51735">
    <property type="entry name" value="NAD(P)-binding Rossmann-fold domains"/>
    <property type="match status" value="1"/>
</dbReference>
<dbReference type="SUPFAM" id="SSF47336">
    <property type="entry name" value="ACP-like"/>
    <property type="match status" value="1"/>
</dbReference>
<dbReference type="InterPro" id="IPR013785">
    <property type="entry name" value="Aldolase_TIM"/>
</dbReference>
<keyword evidence="2" id="KW-0597">Phosphoprotein</keyword>
<evidence type="ECO:0000313" key="9">
    <source>
        <dbReference type="EMBL" id="GAX59675.1"/>
    </source>
</evidence>
<dbReference type="SUPFAM" id="SSF51412">
    <property type="entry name" value="Inosine monophosphate dehydrogenase (IMPDH)"/>
    <property type="match status" value="1"/>
</dbReference>
<dbReference type="Pfam" id="PF00698">
    <property type="entry name" value="Acyl_transf_1"/>
    <property type="match status" value="1"/>
</dbReference>
<feature type="region of interest" description="N-terminal hotdog fold" evidence="4">
    <location>
        <begin position="2483"/>
        <end position="2607"/>
    </location>
</feature>
<dbReference type="Pfam" id="PF03060">
    <property type="entry name" value="NMO"/>
    <property type="match status" value="2"/>
</dbReference>
<dbReference type="InterPro" id="IPR057326">
    <property type="entry name" value="KR_dom"/>
</dbReference>
<dbReference type="InterPro" id="IPR036291">
    <property type="entry name" value="NAD(P)-bd_dom_sf"/>
</dbReference>
<protein>
    <submittedName>
        <fullName evidence="9">Polyketide-type polyunsaturated fatty acid synthase PfaA</fullName>
    </submittedName>
</protein>
<dbReference type="GO" id="GO:0004315">
    <property type="term" value="F:3-oxoacyl-[acyl-carrier-protein] synthase activity"/>
    <property type="evidence" value="ECO:0007669"/>
    <property type="project" value="InterPro"/>
</dbReference>
<keyword evidence="1" id="KW-0596">Phosphopantetheine</keyword>
<dbReference type="PROSITE" id="PS50075">
    <property type="entry name" value="CARRIER"/>
    <property type="match status" value="1"/>
</dbReference>
<dbReference type="OrthoDB" id="219272at2"/>
<dbReference type="SMART" id="SM00827">
    <property type="entry name" value="PKS_AT"/>
    <property type="match status" value="1"/>
</dbReference>
<dbReference type="InterPro" id="IPR013968">
    <property type="entry name" value="PKS_KR"/>
</dbReference>
<comment type="caution">
    <text evidence="9">The sequence shown here is derived from an EMBL/GenBank/DDBJ whole genome shotgun (WGS) entry which is preliminary data.</text>
</comment>
<evidence type="ECO:0000259" key="8">
    <source>
        <dbReference type="PROSITE" id="PS52019"/>
    </source>
</evidence>
<dbReference type="PROSITE" id="PS52004">
    <property type="entry name" value="KS3_2"/>
    <property type="match status" value="1"/>
</dbReference>
<dbReference type="InterPro" id="IPR036736">
    <property type="entry name" value="ACP-like_sf"/>
</dbReference>
<dbReference type="InterPro" id="IPR020841">
    <property type="entry name" value="PKS_Beta-ketoAc_synthase_dom"/>
</dbReference>
<dbReference type="InterPro" id="IPR014030">
    <property type="entry name" value="Ketoacyl_synth_N"/>
</dbReference>
<proteinExistence type="predicted"/>
<dbReference type="InterPro" id="IPR014031">
    <property type="entry name" value="Ketoacyl_synth_C"/>
</dbReference>
<dbReference type="SMART" id="SM00825">
    <property type="entry name" value="PKS_KS"/>
    <property type="match status" value="1"/>
</dbReference>
<dbReference type="SUPFAM" id="SSF51395">
    <property type="entry name" value="FMN-linked oxidoreductases"/>
    <property type="match status" value="1"/>
</dbReference>
<dbReference type="SMART" id="SM00822">
    <property type="entry name" value="PKS_KR"/>
    <property type="match status" value="1"/>
</dbReference>
<dbReference type="PANTHER" id="PTHR43074:SF1">
    <property type="entry name" value="BETA-KETOACYL SYNTHASE FAMILY PROTEIN-RELATED"/>
    <property type="match status" value="1"/>
</dbReference>
<dbReference type="InterPro" id="IPR016039">
    <property type="entry name" value="Thiolase-like"/>
</dbReference>
<dbReference type="Pfam" id="PF00109">
    <property type="entry name" value="ketoacyl-synt"/>
    <property type="match status" value="1"/>
</dbReference>
<dbReference type="InterPro" id="IPR042104">
    <property type="entry name" value="PKS_dehydratase_sf"/>
</dbReference>
<dbReference type="Pfam" id="PF00550">
    <property type="entry name" value="PP-binding"/>
    <property type="match status" value="1"/>
</dbReference>
<dbReference type="InterPro" id="IPR049551">
    <property type="entry name" value="PKS_DH_C"/>
</dbReference>
<dbReference type="Pfam" id="PF08659">
    <property type="entry name" value="KR"/>
    <property type="match status" value="1"/>
</dbReference>
<evidence type="ECO:0000256" key="3">
    <source>
        <dbReference type="ARBA" id="ARBA00022679"/>
    </source>
</evidence>
<evidence type="ECO:0000256" key="2">
    <source>
        <dbReference type="ARBA" id="ARBA00022553"/>
    </source>
</evidence>
<dbReference type="InterPro" id="IPR016035">
    <property type="entry name" value="Acyl_Trfase/lysoPLipase"/>
</dbReference>
<feature type="compositionally biased region" description="Polar residues" evidence="5">
    <location>
        <begin position="1830"/>
        <end position="1839"/>
    </location>
</feature>
<evidence type="ECO:0000259" key="7">
    <source>
        <dbReference type="PROSITE" id="PS52004"/>
    </source>
</evidence>
<dbReference type="InterPro" id="IPR052568">
    <property type="entry name" value="PKS-FAS_Synthase"/>
</dbReference>
<dbReference type="CDD" id="cd00833">
    <property type="entry name" value="PKS"/>
    <property type="match status" value="1"/>
</dbReference>